<name>A0A1H3QMZ5_9ACTN</name>
<dbReference type="InterPro" id="IPR036291">
    <property type="entry name" value="NAD(P)-bd_dom_sf"/>
</dbReference>
<sequence length="271" mass="29004">MEEVTGRVVVITGASSGIGLSAAVALAGRGDQVVLVGRDPARLAAAAAEVRDATGTLPASFRADFAALDDVRELAGQLRSAYDRIDVLANNAGAIVLHPATTVDGHELTIQANHLAGFLLTVLLHDRIGRMVVTASGAHRWGNLDPHDLNRPLERYIPFRAYGTSKQANILFAGEAARQWPGMLAFSFHPGAVRTRFYNDNRLVAWGMKHGPLLRSPEKGAETLVFLATADPARLVNGAYYVDKKPRRVGRKATDPALAGALWKASEQAIS</sequence>
<dbReference type="Pfam" id="PF00106">
    <property type="entry name" value="adh_short"/>
    <property type="match status" value="1"/>
</dbReference>
<dbReference type="OrthoDB" id="4577644at2"/>
<proteinExistence type="predicted"/>
<evidence type="ECO:0000313" key="2">
    <source>
        <dbReference type="EMBL" id="SDZ14345.1"/>
    </source>
</evidence>
<gene>
    <name evidence="2" type="ORF">SAMN05421684_2994</name>
</gene>
<dbReference type="STRING" id="137265.SAMN05421684_2994"/>
<reference evidence="3" key="1">
    <citation type="submission" date="2016-10" db="EMBL/GenBank/DDBJ databases">
        <authorList>
            <person name="Varghese N."/>
            <person name="Submissions S."/>
        </authorList>
    </citation>
    <scope>NUCLEOTIDE SEQUENCE [LARGE SCALE GENOMIC DNA]</scope>
    <source>
        <strain evidence="3">DSM 44718</strain>
    </source>
</reference>
<dbReference type="PRINTS" id="PR00081">
    <property type="entry name" value="GDHRDH"/>
</dbReference>
<keyword evidence="1" id="KW-0560">Oxidoreductase</keyword>
<dbReference type="PANTHER" id="PTHR43157">
    <property type="entry name" value="PHOSPHATIDYLINOSITOL-GLYCAN BIOSYNTHESIS CLASS F PROTEIN-RELATED"/>
    <property type="match status" value="1"/>
</dbReference>
<dbReference type="Gene3D" id="3.40.50.720">
    <property type="entry name" value="NAD(P)-binding Rossmann-like Domain"/>
    <property type="match status" value="1"/>
</dbReference>
<evidence type="ECO:0000256" key="1">
    <source>
        <dbReference type="ARBA" id="ARBA00023002"/>
    </source>
</evidence>
<accession>A0A1H3QMZ5</accession>
<dbReference type="PANTHER" id="PTHR43157:SF31">
    <property type="entry name" value="PHOSPHATIDYLINOSITOL-GLYCAN BIOSYNTHESIS CLASS F PROTEIN"/>
    <property type="match status" value="1"/>
</dbReference>
<dbReference type="GO" id="GO:0016491">
    <property type="term" value="F:oxidoreductase activity"/>
    <property type="evidence" value="ECO:0007669"/>
    <property type="project" value="UniProtKB-KW"/>
</dbReference>
<dbReference type="RefSeq" id="WP_090791788.1">
    <property type="nucleotide sequence ID" value="NZ_BOND01000009.1"/>
</dbReference>
<dbReference type="AlphaFoldDB" id="A0A1H3QMZ5"/>
<evidence type="ECO:0000313" key="3">
    <source>
        <dbReference type="Proteomes" id="UP000199632"/>
    </source>
</evidence>
<dbReference type="EMBL" id="FNQB01000002">
    <property type="protein sequence ID" value="SDZ14345.1"/>
    <property type="molecule type" value="Genomic_DNA"/>
</dbReference>
<dbReference type="SUPFAM" id="SSF51735">
    <property type="entry name" value="NAD(P)-binding Rossmann-fold domains"/>
    <property type="match status" value="1"/>
</dbReference>
<keyword evidence="3" id="KW-1185">Reference proteome</keyword>
<organism evidence="2 3">
    <name type="scientific">Asanoa ishikariensis</name>
    <dbReference type="NCBI Taxonomy" id="137265"/>
    <lineage>
        <taxon>Bacteria</taxon>
        <taxon>Bacillati</taxon>
        <taxon>Actinomycetota</taxon>
        <taxon>Actinomycetes</taxon>
        <taxon>Micromonosporales</taxon>
        <taxon>Micromonosporaceae</taxon>
        <taxon>Asanoa</taxon>
    </lineage>
</organism>
<dbReference type="InterPro" id="IPR002347">
    <property type="entry name" value="SDR_fam"/>
</dbReference>
<protein>
    <submittedName>
        <fullName evidence="2">NAD(P)-dependent dehydrogenase, short-chain alcohol dehydrogenase family</fullName>
    </submittedName>
</protein>
<dbReference type="Proteomes" id="UP000199632">
    <property type="component" value="Unassembled WGS sequence"/>
</dbReference>